<keyword evidence="2" id="KW-1133">Transmembrane helix</keyword>
<gene>
    <name evidence="3" type="ORF">RHGRI_034447</name>
</gene>
<evidence type="ECO:0000256" key="2">
    <source>
        <dbReference type="SAM" id="Phobius"/>
    </source>
</evidence>
<organism evidence="3 4">
    <name type="scientific">Rhododendron griersonianum</name>
    <dbReference type="NCBI Taxonomy" id="479676"/>
    <lineage>
        <taxon>Eukaryota</taxon>
        <taxon>Viridiplantae</taxon>
        <taxon>Streptophyta</taxon>
        <taxon>Embryophyta</taxon>
        <taxon>Tracheophyta</taxon>
        <taxon>Spermatophyta</taxon>
        <taxon>Magnoliopsida</taxon>
        <taxon>eudicotyledons</taxon>
        <taxon>Gunneridae</taxon>
        <taxon>Pentapetalae</taxon>
        <taxon>asterids</taxon>
        <taxon>Ericales</taxon>
        <taxon>Ericaceae</taxon>
        <taxon>Ericoideae</taxon>
        <taxon>Rhodoreae</taxon>
        <taxon>Rhododendron</taxon>
    </lineage>
</organism>
<comment type="caution">
    <text evidence="3">The sequence shown here is derived from an EMBL/GenBank/DDBJ whole genome shotgun (WGS) entry which is preliminary data.</text>
</comment>
<sequence>MCRISNREEMVSSISVPRRGFCEFDFNPIQLEGTHVGLLPHATEFPPCEVKVYLFFLSLIGLLGIVLYFVGLVMRLVEIDQDILLTQSCEDSEKYRFEFSANYIPSKELIHLHEDLETLRAASGLSERQLHKVIQEQGALQNENETLRCTKEAYESHIHHMEPLLVRERQQASDRDRAYLIGSNDRPLFLLDDVTQPSTTSNRHSPVADEVNPINICSHHLFYALASHHRSTSDLRQSLFVLDLTGKWGASAVGSQGGSGGDENTRSEVIRSERGGNEPITPRRHRTWARGIRRGKSLGFVAILHNVSL</sequence>
<evidence type="ECO:0000313" key="4">
    <source>
        <dbReference type="Proteomes" id="UP000823749"/>
    </source>
</evidence>
<evidence type="ECO:0000256" key="1">
    <source>
        <dbReference type="SAM" id="MobiDB-lite"/>
    </source>
</evidence>
<feature type="compositionally biased region" description="Basic and acidic residues" evidence="1">
    <location>
        <begin position="263"/>
        <end position="276"/>
    </location>
</feature>
<accession>A0AAV6I4I3</accession>
<dbReference type="EMBL" id="JACTNZ010000012">
    <property type="protein sequence ID" value="KAG5522264.1"/>
    <property type="molecule type" value="Genomic_DNA"/>
</dbReference>
<proteinExistence type="predicted"/>
<reference evidence="3" key="1">
    <citation type="submission" date="2020-08" db="EMBL/GenBank/DDBJ databases">
        <title>Plant Genome Project.</title>
        <authorList>
            <person name="Zhang R.-G."/>
        </authorList>
    </citation>
    <scope>NUCLEOTIDE SEQUENCE</scope>
    <source>
        <strain evidence="3">WSP0</strain>
        <tissue evidence="3">Leaf</tissue>
    </source>
</reference>
<keyword evidence="2" id="KW-0472">Membrane</keyword>
<protein>
    <submittedName>
        <fullName evidence="3">Uncharacterized protein</fullName>
    </submittedName>
</protein>
<keyword evidence="4" id="KW-1185">Reference proteome</keyword>
<evidence type="ECO:0000313" key="3">
    <source>
        <dbReference type="EMBL" id="KAG5522264.1"/>
    </source>
</evidence>
<feature type="region of interest" description="Disordered" evidence="1">
    <location>
        <begin position="252"/>
        <end position="282"/>
    </location>
</feature>
<dbReference type="AlphaFoldDB" id="A0AAV6I4I3"/>
<feature type="transmembrane region" description="Helical" evidence="2">
    <location>
        <begin position="52"/>
        <end position="74"/>
    </location>
</feature>
<dbReference type="Proteomes" id="UP000823749">
    <property type="component" value="Chromosome 12"/>
</dbReference>
<keyword evidence="2" id="KW-0812">Transmembrane</keyword>
<name>A0AAV6I4I3_9ERIC</name>